<comment type="caution">
    <text evidence="3">The sequence shown here is derived from an EMBL/GenBank/DDBJ whole genome shotgun (WGS) entry which is preliminary data.</text>
</comment>
<name>A0A7V0LUN7_UNCW3</name>
<organism evidence="3">
    <name type="scientific">candidate division WOR-3 bacterium</name>
    <dbReference type="NCBI Taxonomy" id="2052148"/>
    <lineage>
        <taxon>Bacteria</taxon>
        <taxon>Bacteria division WOR-3</taxon>
    </lineage>
</organism>
<keyword evidence="1" id="KW-0732">Signal</keyword>
<evidence type="ECO:0000259" key="2">
    <source>
        <dbReference type="PROSITE" id="PS50853"/>
    </source>
</evidence>
<evidence type="ECO:0000313" key="3">
    <source>
        <dbReference type="EMBL" id="HDL60613.1"/>
    </source>
</evidence>
<dbReference type="PROSITE" id="PS51257">
    <property type="entry name" value="PROKAR_LIPOPROTEIN"/>
    <property type="match status" value="1"/>
</dbReference>
<feature type="non-terminal residue" evidence="3">
    <location>
        <position position="124"/>
    </location>
</feature>
<protein>
    <recommendedName>
        <fullName evidence="2">Fibronectin type-III domain-containing protein</fullName>
    </recommendedName>
</protein>
<feature type="chain" id="PRO_5031362479" description="Fibronectin type-III domain-containing protein" evidence="1">
    <location>
        <begin position="20"/>
        <end position="124"/>
    </location>
</feature>
<dbReference type="Gene3D" id="2.60.40.10">
    <property type="entry name" value="Immunoglobulins"/>
    <property type="match status" value="1"/>
</dbReference>
<proteinExistence type="predicted"/>
<feature type="domain" description="Fibronectin type-III" evidence="2">
    <location>
        <begin position="29"/>
        <end position="121"/>
    </location>
</feature>
<accession>A0A7V0LUN7</accession>
<dbReference type="InterPro" id="IPR013783">
    <property type="entry name" value="Ig-like_fold"/>
</dbReference>
<gene>
    <name evidence="3" type="ORF">ENH14_04055</name>
</gene>
<evidence type="ECO:0000256" key="1">
    <source>
        <dbReference type="SAM" id="SignalP"/>
    </source>
</evidence>
<dbReference type="EMBL" id="DRDR01000178">
    <property type="protein sequence ID" value="HDL60613.1"/>
    <property type="molecule type" value="Genomic_DNA"/>
</dbReference>
<dbReference type="AlphaFoldDB" id="A0A7V0LUN7"/>
<dbReference type="PROSITE" id="PS50853">
    <property type="entry name" value="FN3"/>
    <property type="match status" value="1"/>
</dbReference>
<reference evidence="3" key="1">
    <citation type="journal article" date="2020" name="mSystems">
        <title>Genome- and Community-Level Interaction Insights into Carbon Utilization and Element Cycling Functions of Hydrothermarchaeota in Hydrothermal Sediment.</title>
        <authorList>
            <person name="Zhou Z."/>
            <person name="Liu Y."/>
            <person name="Xu W."/>
            <person name="Pan J."/>
            <person name="Luo Z.H."/>
            <person name="Li M."/>
        </authorList>
    </citation>
    <scope>NUCLEOTIDE SEQUENCE [LARGE SCALE GENOMIC DNA]</scope>
    <source>
        <strain evidence="3">HyVt-28</strain>
    </source>
</reference>
<dbReference type="SUPFAM" id="SSF49265">
    <property type="entry name" value="Fibronectin type III"/>
    <property type="match status" value="1"/>
</dbReference>
<dbReference type="InterPro" id="IPR036116">
    <property type="entry name" value="FN3_sf"/>
</dbReference>
<dbReference type="InterPro" id="IPR003961">
    <property type="entry name" value="FN3_dom"/>
</dbReference>
<feature type="signal peptide" evidence="1">
    <location>
        <begin position="1"/>
        <end position="19"/>
    </location>
</feature>
<sequence length="124" mass="14279">MKKKKLMLITFLGMFILTACDLEGPDTEPPAAPTGLMSITGDEAVYLFWNENTERDLAGYRVYRNYEPYGYFRLIAELAEPYYVDRDVENGVTYYYAVSAFDVHGNESELSEEDCFDTPRPEGW</sequence>
<dbReference type="Proteomes" id="UP000886381">
    <property type="component" value="Unassembled WGS sequence"/>
</dbReference>